<protein>
    <submittedName>
        <fullName evidence="2">Uncharacterized protein</fullName>
    </submittedName>
</protein>
<evidence type="ECO:0000313" key="2">
    <source>
        <dbReference type="EMBL" id="OGG71362.1"/>
    </source>
</evidence>
<gene>
    <name evidence="2" type="ORF">A3A35_03045</name>
</gene>
<evidence type="ECO:0000256" key="1">
    <source>
        <dbReference type="SAM" id="Phobius"/>
    </source>
</evidence>
<feature type="transmembrane region" description="Helical" evidence="1">
    <location>
        <begin position="6"/>
        <end position="29"/>
    </location>
</feature>
<keyword evidence="1" id="KW-1133">Transmembrane helix</keyword>
<dbReference type="AlphaFoldDB" id="A0A1F6EDT3"/>
<keyword evidence="1" id="KW-0472">Membrane</keyword>
<organism evidence="2 3">
    <name type="scientific">Candidatus Kaiserbacteria bacterium RIFCSPLOWO2_01_FULL_51_21</name>
    <dbReference type="NCBI Taxonomy" id="1798508"/>
    <lineage>
        <taxon>Bacteria</taxon>
        <taxon>Candidatus Kaiseribacteriota</taxon>
    </lineage>
</organism>
<reference evidence="2 3" key="1">
    <citation type="journal article" date="2016" name="Nat. Commun.">
        <title>Thousands of microbial genomes shed light on interconnected biogeochemical processes in an aquifer system.</title>
        <authorList>
            <person name="Anantharaman K."/>
            <person name="Brown C.T."/>
            <person name="Hug L.A."/>
            <person name="Sharon I."/>
            <person name="Castelle C.J."/>
            <person name="Probst A.J."/>
            <person name="Thomas B.C."/>
            <person name="Singh A."/>
            <person name="Wilkins M.J."/>
            <person name="Karaoz U."/>
            <person name="Brodie E.L."/>
            <person name="Williams K.H."/>
            <person name="Hubbard S.S."/>
            <person name="Banfield J.F."/>
        </authorList>
    </citation>
    <scope>NUCLEOTIDE SEQUENCE [LARGE SCALE GENOMIC DNA]</scope>
</reference>
<keyword evidence="1" id="KW-0812">Transmembrane</keyword>
<dbReference type="EMBL" id="MFLV01000024">
    <property type="protein sequence ID" value="OGG71362.1"/>
    <property type="molecule type" value="Genomic_DNA"/>
</dbReference>
<evidence type="ECO:0000313" key="3">
    <source>
        <dbReference type="Proteomes" id="UP000179115"/>
    </source>
</evidence>
<accession>A0A1F6EDT3</accession>
<dbReference type="Proteomes" id="UP000179115">
    <property type="component" value="Unassembled WGS sequence"/>
</dbReference>
<feature type="transmembrane region" description="Helical" evidence="1">
    <location>
        <begin position="50"/>
        <end position="72"/>
    </location>
</feature>
<proteinExistence type="predicted"/>
<dbReference type="STRING" id="1798508.A3A35_03045"/>
<name>A0A1F6EDT3_9BACT</name>
<comment type="caution">
    <text evidence="2">The sequence shown here is derived from an EMBL/GenBank/DDBJ whole genome shotgun (WGS) entry which is preliminary data.</text>
</comment>
<sequence length="208" mass="23078">MTSFISTTVLVLLIIVISLAGILVARRALQAAKKAKQGGAELAGRLKETLGGTATIAIPLYLALLVVFRLLWPEQWEWYFDHQALFWVSQVAIIGGALVWFWSSESVLPKVLVVVVLLVVVGATTREIIDSQSVIIAPVGERSKVVALPKGKCLDWWEKRSTDKKSDYRVWVDGVPHPSDVSLVIGKDYQFESFKAPSVHIIVRQRNC</sequence>
<feature type="transmembrane region" description="Helical" evidence="1">
    <location>
        <begin position="107"/>
        <end position="125"/>
    </location>
</feature>
<feature type="transmembrane region" description="Helical" evidence="1">
    <location>
        <begin position="84"/>
        <end position="102"/>
    </location>
</feature>